<evidence type="ECO:0000313" key="7">
    <source>
        <dbReference type="Proteomes" id="UP000006238"/>
    </source>
</evidence>
<gene>
    <name evidence="6" type="ORF">BUTYVIB_01045</name>
</gene>
<dbReference type="Proteomes" id="UP000006238">
    <property type="component" value="Unassembled WGS sequence"/>
</dbReference>
<keyword evidence="3" id="KW-0238">DNA-binding</keyword>
<dbReference type="Gene3D" id="3.90.220.20">
    <property type="entry name" value="DNA methylase specificity domains"/>
    <property type="match status" value="1"/>
</dbReference>
<dbReference type="PANTHER" id="PTHR43140:SF1">
    <property type="entry name" value="TYPE I RESTRICTION ENZYME ECOKI SPECIFICITY SUBUNIT"/>
    <property type="match status" value="1"/>
</dbReference>
<dbReference type="eggNOG" id="COG0732">
    <property type="taxonomic scope" value="Bacteria"/>
</dbReference>
<keyword evidence="2" id="KW-0680">Restriction system</keyword>
<evidence type="ECO:0000259" key="5">
    <source>
        <dbReference type="Pfam" id="PF01420"/>
    </source>
</evidence>
<organism evidence="6 7">
    <name type="scientific">Eshraghiella crossota DSM 2876</name>
    <dbReference type="NCBI Taxonomy" id="511680"/>
    <lineage>
        <taxon>Bacteria</taxon>
        <taxon>Bacillati</taxon>
        <taxon>Bacillota</taxon>
        <taxon>Clostridia</taxon>
        <taxon>Lachnospirales</taxon>
        <taxon>Lachnospiraceae</taxon>
        <taxon>Eshraghiella</taxon>
    </lineage>
</organism>
<dbReference type="RefSeq" id="WP_005602318.1">
    <property type="nucleotide sequence ID" value="NZ_GG663522.1"/>
</dbReference>
<dbReference type="AlphaFoldDB" id="D4RYY1"/>
<evidence type="ECO:0000256" key="4">
    <source>
        <dbReference type="ARBA" id="ARBA00038652"/>
    </source>
</evidence>
<protein>
    <submittedName>
        <fullName evidence="6">Type I restriction modification DNA specificity domain protein</fullName>
    </submittedName>
</protein>
<feature type="domain" description="Type I restriction modification DNA specificity" evidence="5">
    <location>
        <begin position="90"/>
        <end position="267"/>
    </location>
</feature>
<evidence type="ECO:0000256" key="2">
    <source>
        <dbReference type="ARBA" id="ARBA00022747"/>
    </source>
</evidence>
<name>D4RYY1_9FIRM</name>
<sequence length="272" mass="30362">IEKLMLSIDNIESHKNILAICIENTKAKILELAIRGKLVPQDPNDEPASVLLERIRAEKEELIKQGKIKRDKKESVIFKGDDNSYYQDLPSNWINIRLSAISEIITKGTTPRGGKIAYRQSGIGFLRAENIAGYDKLDLSNLNYVDEESHKNYLKRSILKENDILITIAGTLGRTAIVPQHALPLNSNQAVAIVRLVNNKLINVKYLAYTLNSPIIKSDLLAKSVDMAIPNLSLDNIAECNISLPPLAEQKRIVEAIEKIFATLDDIANQVE</sequence>
<accession>D4RYY1</accession>
<dbReference type="GO" id="GO:0009307">
    <property type="term" value="P:DNA restriction-modification system"/>
    <property type="evidence" value="ECO:0007669"/>
    <property type="project" value="UniProtKB-KW"/>
</dbReference>
<dbReference type="InterPro" id="IPR051212">
    <property type="entry name" value="Type-I_RE_S_subunit"/>
</dbReference>
<dbReference type="HOGENOM" id="CLU_1021177_0_0_9"/>
<dbReference type="PANTHER" id="PTHR43140">
    <property type="entry name" value="TYPE-1 RESTRICTION ENZYME ECOKI SPECIFICITY PROTEIN"/>
    <property type="match status" value="1"/>
</dbReference>
<evidence type="ECO:0000313" key="6">
    <source>
        <dbReference type="EMBL" id="EFF68800.1"/>
    </source>
</evidence>
<dbReference type="EMBL" id="ABWN01000025">
    <property type="protein sequence ID" value="EFF68800.1"/>
    <property type="molecule type" value="Genomic_DNA"/>
</dbReference>
<dbReference type="SUPFAM" id="SSF116734">
    <property type="entry name" value="DNA methylase specificity domain"/>
    <property type="match status" value="1"/>
</dbReference>
<evidence type="ECO:0000256" key="3">
    <source>
        <dbReference type="ARBA" id="ARBA00023125"/>
    </source>
</evidence>
<proteinExistence type="inferred from homology"/>
<dbReference type="InterPro" id="IPR044946">
    <property type="entry name" value="Restrct_endonuc_typeI_TRD_sf"/>
</dbReference>
<dbReference type="InterPro" id="IPR000055">
    <property type="entry name" value="Restrct_endonuc_typeI_TRD"/>
</dbReference>
<comment type="caution">
    <text evidence="6">The sequence shown here is derived from an EMBL/GenBank/DDBJ whole genome shotgun (WGS) entry which is preliminary data.</text>
</comment>
<dbReference type="Pfam" id="PF01420">
    <property type="entry name" value="Methylase_S"/>
    <property type="match status" value="1"/>
</dbReference>
<comment type="similarity">
    <text evidence="1">Belongs to the type-I restriction system S methylase family.</text>
</comment>
<evidence type="ECO:0000256" key="1">
    <source>
        <dbReference type="ARBA" id="ARBA00010923"/>
    </source>
</evidence>
<reference evidence="6 7" key="1">
    <citation type="submission" date="2010-02" db="EMBL/GenBank/DDBJ databases">
        <authorList>
            <person name="Weinstock G."/>
            <person name="Sodergren E."/>
            <person name="Clifton S."/>
            <person name="Fulton L."/>
            <person name="Fulton B."/>
            <person name="Courtney L."/>
            <person name="Fronick C."/>
            <person name="Harrison M."/>
            <person name="Strong C."/>
            <person name="Farmer C."/>
            <person name="Delahaunty K."/>
            <person name="Markovic C."/>
            <person name="Hall O."/>
            <person name="Minx P."/>
            <person name="Tomlinson C."/>
            <person name="Mitreva M."/>
            <person name="Nelson J."/>
            <person name="Hou S."/>
            <person name="Wollam A."/>
            <person name="Pepin K.H."/>
            <person name="Johnson M."/>
            <person name="Bhonagiri V."/>
            <person name="Zhang X."/>
            <person name="Suruliraj S."/>
            <person name="Warren W."/>
            <person name="Chinwalla A."/>
            <person name="Mardis E.R."/>
            <person name="Wilson R.K."/>
        </authorList>
    </citation>
    <scope>NUCLEOTIDE SEQUENCE [LARGE SCALE GENOMIC DNA]</scope>
    <source>
        <strain evidence="6 7">DSM 2876</strain>
    </source>
</reference>
<dbReference type="CDD" id="cd17246">
    <property type="entry name" value="RMtype1_S_SonII-TRD2-CR2_like"/>
    <property type="match status" value="1"/>
</dbReference>
<comment type="subunit">
    <text evidence="4">The methyltransferase is composed of M and S polypeptides.</text>
</comment>
<dbReference type="GO" id="GO:0003677">
    <property type="term" value="F:DNA binding"/>
    <property type="evidence" value="ECO:0007669"/>
    <property type="project" value="UniProtKB-KW"/>
</dbReference>
<keyword evidence="7" id="KW-1185">Reference proteome</keyword>
<feature type="non-terminal residue" evidence="6">
    <location>
        <position position="1"/>
    </location>
</feature>